<feature type="domain" description="Amidohydrolase-related" evidence="2">
    <location>
        <begin position="66"/>
        <end position="406"/>
    </location>
</feature>
<dbReference type="AlphaFoldDB" id="A0A1H3FV54"/>
<dbReference type="OrthoDB" id="9807210at2"/>
<dbReference type="Pfam" id="PF01979">
    <property type="entry name" value="Amidohydro_1"/>
    <property type="match status" value="1"/>
</dbReference>
<dbReference type="RefSeq" id="WP_074715723.1">
    <property type="nucleotide sequence ID" value="NZ_FNPG01000005.1"/>
</dbReference>
<protein>
    <submittedName>
        <fullName evidence="3">5-methylthioadenosine/S-adenosylhomocysteine deaminase</fullName>
    </submittedName>
</protein>
<gene>
    <name evidence="3" type="ORF">SAMN02910414_00399</name>
</gene>
<dbReference type="CDD" id="cd01298">
    <property type="entry name" value="ATZ_TRZ_like"/>
    <property type="match status" value="1"/>
</dbReference>
<dbReference type="InterPro" id="IPR032466">
    <property type="entry name" value="Metal_Hydrolase"/>
</dbReference>
<dbReference type="Gene3D" id="2.30.40.10">
    <property type="entry name" value="Urease, subunit C, domain 1"/>
    <property type="match status" value="1"/>
</dbReference>
<dbReference type="SUPFAM" id="SSF51338">
    <property type="entry name" value="Composite domain of metallo-dependent hydrolases"/>
    <property type="match status" value="1"/>
</dbReference>
<accession>A0A1H3FV54</accession>
<evidence type="ECO:0000313" key="4">
    <source>
        <dbReference type="Proteomes" id="UP000183918"/>
    </source>
</evidence>
<dbReference type="Proteomes" id="UP000183918">
    <property type="component" value="Unassembled WGS sequence"/>
</dbReference>
<proteinExistence type="predicted"/>
<dbReference type="InterPro" id="IPR006680">
    <property type="entry name" value="Amidohydro-rel"/>
</dbReference>
<dbReference type="PANTHER" id="PTHR43794">
    <property type="entry name" value="AMINOHYDROLASE SSNA-RELATED"/>
    <property type="match status" value="1"/>
</dbReference>
<dbReference type="SUPFAM" id="SSF51556">
    <property type="entry name" value="Metallo-dependent hydrolases"/>
    <property type="match status" value="1"/>
</dbReference>
<keyword evidence="4" id="KW-1185">Reference proteome</keyword>
<dbReference type="EMBL" id="FNPG01000005">
    <property type="protein sequence ID" value="SDX94983.1"/>
    <property type="molecule type" value="Genomic_DNA"/>
</dbReference>
<dbReference type="STRING" id="1122142.SAMN02910414_00399"/>
<dbReference type="PANTHER" id="PTHR43794:SF11">
    <property type="entry name" value="AMIDOHYDROLASE-RELATED DOMAIN-CONTAINING PROTEIN"/>
    <property type="match status" value="1"/>
</dbReference>
<dbReference type="Gene3D" id="3.20.20.140">
    <property type="entry name" value="Metal-dependent hydrolases"/>
    <property type="match status" value="1"/>
</dbReference>
<organism evidence="3 4">
    <name type="scientific">Lachnobacterium bovis DSM 14045</name>
    <dbReference type="NCBI Taxonomy" id="1122142"/>
    <lineage>
        <taxon>Bacteria</taxon>
        <taxon>Bacillati</taxon>
        <taxon>Bacillota</taxon>
        <taxon>Clostridia</taxon>
        <taxon>Lachnospirales</taxon>
        <taxon>Lachnospiraceae</taxon>
        <taxon>Lachnobacterium</taxon>
    </lineage>
</organism>
<sequence length="434" mass="48775">MNIRFYNARIVAPSQKDKDNIEVIKGEVWVKGDTIVYVGDGKDSDKVFAQNDIIIWNREIDVKGNVLIPGFKNAHTHTAMTFLRSYADDVPLQEWLQNHIFPKEALLKEEDVYWLNILGIMEYLTSGITTSFDMYLYPYATAKAAEKTGFRTMITSGLNNFTSSVKEVEEQYFKINDMSDRIKFVPGFHAEYTCSKELLEELSAFSNKYKLPVWTHNSETLLEVKECKERWGMSPTKFMDSLGLLEYGGGGYHCIWMDESDYDIFKERNLSMITCPASNLKLNDGIAPVSTFRKNGIKVGIGTDGPSSNNCLDMFREMFLVSGLANVKDKTANSIKAEDVLKMAITDGADAMGLSECNAIAVGKKADIVIIDLNQPNMQPINNIIKNIVYSGSKINVKMTVINGEILYADGNFNIGIDPTEVYEKANSIIRSME</sequence>
<dbReference type="InterPro" id="IPR011059">
    <property type="entry name" value="Metal-dep_hydrolase_composite"/>
</dbReference>
<dbReference type="GO" id="GO:0016810">
    <property type="term" value="F:hydrolase activity, acting on carbon-nitrogen (but not peptide) bonds"/>
    <property type="evidence" value="ECO:0007669"/>
    <property type="project" value="InterPro"/>
</dbReference>
<name>A0A1H3FV54_9FIRM</name>
<keyword evidence="1" id="KW-0378">Hydrolase</keyword>
<evidence type="ECO:0000256" key="1">
    <source>
        <dbReference type="ARBA" id="ARBA00022801"/>
    </source>
</evidence>
<reference evidence="3 4" key="1">
    <citation type="submission" date="2016-10" db="EMBL/GenBank/DDBJ databases">
        <authorList>
            <person name="de Groot N.N."/>
        </authorList>
    </citation>
    <scope>NUCLEOTIDE SEQUENCE [LARGE SCALE GENOMIC DNA]</scope>
    <source>
        <strain evidence="3 4">DSM 14045</strain>
    </source>
</reference>
<dbReference type="InterPro" id="IPR050287">
    <property type="entry name" value="MTA/SAH_deaminase"/>
</dbReference>
<evidence type="ECO:0000259" key="2">
    <source>
        <dbReference type="Pfam" id="PF01979"/>
    </source>
</evidence>
<evidence type="ECO:0000313" key="3">
    <source>
        <dbReference type="EMBL" id="SDX94983.1"/>
    </source>
</evidence>